<protein>
    <recommendedName>
        <fullName evidence="6">Protein kinase domain-containing protein</fullName>
    </recommendedName>
</protein>
<gene>
    <name evidence="7" type="primary">LOC123047309</name>
</gene>
<organism evidence="7">
    <name type="scientific">Triticum aestivum</name>
    <name type="common">Wheat</name>
    <dbReference type="NCBI Taxonomy" id="4565"/>
    <lineage>
        <taxon>Eukaryota</taxon>
        <taxon>Viridiplantae</taxon>
        <taxon>Streptophyta</taxon>
        <taxon>Embryophyta</taxon>
        <taxon>Tracheophyta</taxon>
        <taxon>Spermatophyta</taxon>
        <taxon>Magnoliopsida</taxon>
        <taxon>Liliopsida</taxon>
        <taxon>Poales</taxon>
        <taxon>Poaceae</taxon>
        <taxon>BOP clade</taxon>
        <taxon>Pooideae</taxon>
        <taxon>Triticodae</taxon>
        <taxon>Triticeae</taxon>
        <taxon>Triticinae</taxon>
        <taxon>Triticum</taxon>
    </lineage>
</organism>
<keyword evidence="3" id="KW-0418">Kinase</keyword>
<feature type="domain" description="Protein kinase" evidence="6">
    <location>
        <begin position="23"/>
        <end position="319"/>
    </location>
</feature>
<dbReference type="Gramene" id="TraesMAC2B03G01058790.2">
    <property type="protein sequence ID" value="TraesMAC2B03G01058790.2"/>
    <property type="gene ID" value="TraesMAC2B03G01058790"/>
</dbReference>
<dbReference type="Pfam" id="PF23197">
    <property type="entry name" value="IG_AIR9"/>
    <property type="match status" value="1"/>
</dbReference>
<sequence length="669" mass="76228">MDSENSEPLVMPLNLLREITDGFSEERKLGSGSYGKVYLGMHPNGENIAVKMLYDMPGLDDEQFQNEFKNLTRLRHQNIVRLVGYCHDIQEVQVQHEGKLVLAEKTHRALCLEYMSNGSLEKYISDECDRYNWLEGYRMIKGICQGLNYLHNELNPPIYHLDLKPANVLLDKNMVPRIADFGMSRLFGDEQTRATQSLLGTIGYLPPEYIKKNLVSSKFDIFSLGVVIIKIMAGRTGYFNSADMSSQEFTKLVQENWTNRLLETSNRRNAYSEQVKICIEIGLSCVQEDRHKRPTIQDIVDRLNETETKCTSAARKDWLLIFQEANRNTFPQYAQDRNDRHAQQTYHGSTFNQDISATTHSNCVEENAGPGEVRLGDDSQFFSKLRHLADGDPLPGIERFQITGHPRLGFTLTACGFPTNGTTRGYFQWVRYLEDGTRRPIEGATRHDYVVTADDVGTLLAVDYTPVDDNYLQGDLVMQFANTESKITCDPGMQNDINIFISRGRANFVVFVLLGCYPDEWKKATLVLTRTGYQINFSHKDEAVIDENYSRSLQTEIPIGQTTQFVLVTSHWGSNVQFSTQGITGPNNEDNDVRLRDIIVLVMRTFQNMLLNPDGENPGPLIVGGDQPMHEAPVTRDFFITKAYPILPPRRDCIVLQYWYHGVEHSKPP</sequence>
<feature type="binding site" evidence="5">
    <location>
        <position position="51"/>
    </location>
    <ligand>
        <name>ATP</name>
        <dbReference type="ChEBI" id="CHEBI:30616"/>
    </ligand>
</feature>
<dbReference type="Gramene" id="TraesCS2B02G576600.1">
    <property type="protein sequence ID" value="TraesCS2B02G576600.1"/>
    <property type="gene ID" value="TraesCS2B02G576600"/>
</dbReference>
<dbReference type="InterPro" id="IPR055474">
    <property type="entry name" value="DUF7046"/>
</dbReference>
<dbReference type="FunFam" id="1.10.510.10:FF:000625">
    <property type="entry name" value="Cysteine-rich receptor-like protein kinase 6"/>
    <property type="match status" value="1"/>
</dbReference>
<dbReference type="PROSITE" id="PS00107">
    <property type="entry name" value="PROTEIN_KINASE_ATP"/>
    <property type="match status" value="1"/>
</dbReference>
<reference evidence="7" key="2">
    <citation type="submission" date="2018-10" db="UniProtKB">
        <authorList>
            <consortium name="EnsemblPlants"/>
        </authorList>
    </citation>
    <scope>IDENTIFICATION</scope>
</reference>
<dbReference type="Pfam" id="PF23080">
    <property type="entry name" value="DUF7046"/>
    <property type="match status" value="1"/>
</dbReference>
<dbReference type="PANTHER" id="PTHR45707">
    <property type="entry name" value="C2 CALCIUM/LIPID-BINDING PLANT PHOSPHORIBOSYLTRANSFERASE FAMILY PROTEIN"/>
    <property type="match status" value="1"/>
</dbReference>
<dbReference type="OMA" id="CFANNGH"/>
<evidence type="ECO:0000313" key="7">
    <source>
        <dbReference type="EnsemblPlants" id="TraesCS2B02G576600.1"/>
    </source>
</evidence>
<keyword evidence="1" id="KW-0808">Transferase</keyword>
<evidence type="ECO:0000256" key="5">
    <source>
        <dbReference type="PROSITE-ProRule" id="PRU10141"/>
    </source>
</evidence>
<dbReference type="SMART" id="SM00220">
    <property type="entry name" value="S_TKc"/>
    <property type="match status" value="1"/>
</dbReference>
<dbReference type="Gene3D" id="1.10.510.10">
    <property type="entry name" value="Transferase(Phosphotransferase) domain 1"/>
    <property type="match status" value="1"/>
</dbReference>
<dbReference type="GO" id="GO:0004672">
    <property type="term" value="F:protein kinase activity"/>
    <property type="evidence" value="ECO:0007669"/>
    <property type="project" value="InterPro"/>
</dbReference>
<dbReference type="AlphaFoldDB" id="A0A3B6CIC2"/>
<dbReference type="SMR" id="A0A3B6CIC2"/>
<dbReference type="InterPro" id="IPR000719">
    <property type="entry name" value="Prot_kinase_dom"/>
</dbReference>
<evidence type="ECO:0000256" key="1">
    <source>
        <dbReference type="ARBA" id="ARBA00022679"/>
    </source>
</evidence>
<reference evidence="7" key="1">
    <citation type="submission" date="2018-08" db="EMBL/GenBank/DDBJ databases">
        <authorList>
            <person name="Rossello M."/>
        </authorList>
    </citation>
    <scope>NUCLEOTIDE SEQUENCE [LARGE SCALE GENOMIC DNA]</scope>
    <source>
        <strain evidence="7">cv. Chinese Spring</strain>
    </source>
</reference>
<keyword evidence="8" id="KW-1185">Reference proteome</keyword>
<dbReference type="Gene3D" id="3.30.200.20">
    <property type="entry name" value="Phosphorylase Kinase, domain 1"/>
    <property type="match status" value="1"/>
</dbReference>
<dbReference type="PROSITE" id="PS00108">
    <property type="entry name" value="PROTEIN_KINASE_ST"/>
    <property type="match status" value="1"/>
</dbReference>
<dbReference type="Gramene" id="TraesARI2B03G01076450.1">
    <property type="protein sequence ID" value="TraesARI2B03G01076450.1"/>
    <property type="gene ID" value="TraesARI2B03G01076450"/>
</dbReference>
<evidence type="ECO:0000313" key="8">
    <source>
        <dbReference type="Proteomes" id="UP000019116"/>
    </source>
</evidence>
<evidence type="ECO:0000259" key="6">
    <source>
        <dbReference type="PROSITE" id="PS50011"/>
    </source>
</evidence>
<dbReference type="EnsemblPlants" id="TraesCS2B02G576600.1">
    <property type="protein sequence ID" value="TraesCS2B02G576600.1"/>
    <property type="gene ID" value="TraesCS2B02G576600"/>
</dbReference>
<dbReference type="InterPro" id="IPR011009">
    <property type="entry name" value="Kinase-like_dom_sf"/>
</dbReference>
<dbReference type="InterPro" id="IPR017441">
    <property type="entry name" value="Protein_kinase_ATP_BS"/>
</dbReference>
<keyword evidence="4 5" id="KW-0067">ATP-binding</keyword>
<dbReference type="GeneID" id="123047309"/>
<dbReference type="GO" id="GO:0005524">
    <property type="term" value="F:ATP binding"/>
    <property type="evidence" value="ECO:0007669"/>
    <property type="project" value="UniProtKB-UniRule"/>
</dbReference>
<evidence type="ECO:0000256" key="2">
    <source>
        <dbReference type="ARBA" id="ARBA00022741"/>
    </source>
</evidence>
<dbReference type="FunFam" id="3.30.200.20:FF:000465">
    <property type="entry name" value="Cysteine-rich receptor-like protein kinase 6"/>
    <property type="match status" value="1"/>
</dbReference>
<dbReference type="Gramene" id="TraesNOR2B03G01076340.1">
    <property type="protein sequence ID" value="TraesNOR2B03G01076340.1"/>
    <property type="gene ID" value="TraesNOR2B03G01076340"/>
</dbReference>
<keyword evidence="2 5" id="KW-0547">Nucleotide-binding</keyword>
<dbReference type="Gene3D" id="2.60.40.2700">
    <property type="match status" value="1"/>
</dbReference>
<dbReference type="RefSeq" id="XP_044326763.1">
    <property type="nucleotide sequence ID" value="XM_044470828.1"/>
</dbReference>
<dbReference type="SUPFAM" id="SSF56112">
    <property type="entry name" value="Protein kinase-like (PK-like)"/>
    <property type="match status" value="1"/>
</dbReference>
<dbReference type="PROSITE" id="PS50011">
    <property type="entry name" value="PROTEIN_KINASE_DOM"/>
    <property type="match status" value="1"/>
</dbReference>
<proteinExistence type="predicted"/>
<dbReference type="Gramene" id="TraesLAC2B03G01014740.1">
    <property type="protein sequence ID" value="TraesLAC2B03G01014740.1"/>
    <property type="gene ID" value="TraesLAC2B03G01014740"/>
</dbReference>
<dbReference type="Proteomes" id="UP000019116">
    <property type="component" value="Chromosome 2B"/>
</dbReference>
<name>A0A3B6CIC2_WHEAT</name>
<dbReference type="OrthoDB" id="1890867at2759"/>
<evidence type="ECO:0000256" key="4">
    <source>
        <dbReference type="ARBA" id="ARBA00022840"/>
    </source>
</evidence>
<dbReference type="InterPro" id="IPR008271">
    <property type="entry name" value="Ser/Thr_kinase_AS"/>
</dbReference>
<dbReference type="InterPro" id="IPR056284">
    <property type="entry name" value="AIR9-like_A9"/>
</dbReference>
<dbReference type="Pfam" id="PF00069">
    <property type="entry name" value="Pkinase"/>
    <property type="match status" value="1"/>
</dbReference>
<evidence type="ECO:0000256" key="3">
    <source>
        <dbReference type="ARBA" id="ARBA00022777"/>
    </source>
</evidence>
<dbReference type="Gramene" id="TraesCS2B03G1440600.1">
    <property type="protein sequence ID" value="TraesCS2B03G1440600.1.CDS"/>
    <property type="gene ID" value="TraesCS2B03G1440600"/>
</dbReference>
<dbReference type="Gramene" id="TraesWEE_scaffold_002683_01G000100.1">
    <property type="protein sequence ID" value="TraesWEE_scaffold_002683_01G000100.1"/>
    <property type="gene ID" value="TraesWEE_scaffold_002683_01G000100"/>
</dbReference>
<accession>A0A3B6CIC2</accession>
<dbReference type="Gramene" id="TraesSYM2B03G01075700.1">
    <property type="protein sequence ID" value="TraesSYM2B03G01075700.1"/>
    <property type="gene ID" value="TraesSYM2B03G01075700"/>
</dbReference>
<dbReference type="PANTHER" id="PTHR45707:SF76">
    <property type="entry name" value="PROTEIN KINASE DOMAIN-CONTAINING PROTEIN"/>
    <property type="match status" value="1"/>
</dbReference>